<evidence type="ECO:0000256" key="2">
    <source>
        <dbReference type="ARBA" id="ARBA00007424"/>
    </source>
</evidence>
<reference evidence="8 9" key="1">
    <citation type="submission" date="2018-06" db="EMBL/GenBank/DDBJ databases">
        <authorList>
            <consortium name="Pathogen Informatics"/>
            <person name="Doyle S."/>
        </authorList>
    </citation>
    <scope>NUCLEOTIDE SEQUENCE [LARGE SCALE GENOMIC DNA]</scope>
    <source>
        <strain evidence="8 9">NCTC11388</strain>
    </source>
</reference>
<protein>
    <recommendedName>
        <fullName evidence="3 7">6,7-dimethyl-8-ribityllumazine synthase</fullName>
        <shortName evidence="7">DMRL synthase</shortName>
        <shortName evidence="7">LS</shortName>
        <shortName evidence="7">Lumazine synthase</shortName>
        <ecNumber evidence="3 7">2.5.1.78</ecNumber>
    </recommendedName>
</protein>
<dbReference type="GO" id="GO:0009349">
    <property type="term" value="C:riboflavin synthase complex"/>
    <property type="evidence" value="ECO:0007669"/>
    <property type="project" value="UniProtKB-UniRule"/>
</dbReference>
<organism evidence="8 9">
    <name type="scientific">Sphingobacterium spiritivorum</name>
    <name type="common">Flavobacterium spiritivorum</name>
    <dbReference type="NCBI Taxonomy" id="258"/>
    <lineage>
        <taxon>Bacteria</taxon>
        <taxon>Pseudomonadati</taxon>
        <taxon>Bacteroidota</taxon>
        <taxon>Sphingobacteriia</taxon>
        <taxon>Sphingobacteriales</taxon>
        <taxon>Sphingobacteriaceae</taxon>
        <taxon>Sphingobacterium</taxon>
    </lineage>
</organism>
<comment type="function">
    <text evidence="7">Catalyzes the formation of 6,7-dimethyl-8-ribityllumazine by condensation of 5-amino-6-(D-ribitylamino)uracil with 3,4-dihydroxy-2-butanone 4-phosphate. This is the penultimate step in the biosynthesis of riboflavin.</text>
</comment>
<dbReference type="GO" id="GO:0009231">
    <property type="term" value="P:riboflavin biosynthetic process"/>
    <property type="evidence" value="ECO:0007669"/>
    <property type="project" value="UniProtKB-UniRule"/>
</dbReference>
<sequence>MASNLKNLSDFSHIQVGDAKQFKFGIVVSQWNAQVTGALLNGAVEGLLKHNALESNIEIVEVPGSYELISGADILLRNKDFDAVICLGCVIQGETRHFDFICDAVANGVANAALKYGKPVIFGVLTTDNLQQAMDRAGGIHGNKGEEAAITAIQMAHISAKYA</sequence>
<feature type="binding site" evidence="7">
    <location>
        <begin position="94"/>
        <end position="95"/>
    </location>
    <ligand>
        <name>(2S)-2-hydroxy-3-oxobutyl phosphate</name>
        <dbReference type="ChEBI" id="CHEBI:58830"/>
    </ligand>
</feature>
<dbReference type="EC" id="2.5.1.78" evidence="3 7"/>
<dbReference type="GO" id="GO:0000906">
    <property type="term" value="F:6,7-dimethyl-8-ribityllumazine synthase activity"/>
    <property type="evidence" value="ECO:0007669"/>
    <property type="project" value="UniProtKB-UniRule"/>
</dbReference>
<dbReference type="InterPro" id="IPR036467">
    <property type="entry name" value="LS/RS_sf"/>
</dbReference>
<feature type="binding site" evidence="7">
    <location>
        <begin position="65"/>
        <end position="67"/>
    </location>
    <ligand>
        <name>5-amino-6-(D-ribitylamino)uracil</name>
        <dbReference type="ChEBI" id="CHEBI:15934"/>
    </ligand>
</feature>
<dbReference type="PANTHER" id="PTHR21058">
    <property type="entry name" value="6,7-DIMETHYL-8-RIBITYLLUMAZINE SYNTHASE DMRL SYNTHASE LUMAZINE SYNTHASE"/>
    <property type="match status" value="1"/>
</dbReference>
<feature type="binding site" evidence="7">
    <location>
        <position position="31"/>
    </location>
    <ligand>
        <name>5-amino-6-(D-ribitylamino)uracil</name>
        <dbReference type="ChEBI" id="CHEBI:15934"/>
    </ligand>
</feature>
<dbReference type="UniPathway" id="UPA00275">
    <property type="reaction ID" value="UER00404"/>
</dbReference>
<evidence type="ECO:0000256" key="4">
    <source>
        <dbReference type="ARBA" id="ARBA00022619"/>
    </source>
</evidence>
<feature type="binding site" evidence="7">
    <location>
        <position position="136"/>
    </location>
    <ligand>
        <name>(2S)-2-hydroxy-3-oxobutyl phosphate</name>
        <dbReference type="ChEBI" id="CHEBI:58830"/>
    </ligand>
</feature>
<comment type="similarity">
    <text evidence="2 7">Belongs to the DMRL synthase family.</text>
</comment>
<comment type="catalytic activity">
    <reaction evidence="6 7">
        <text>(2S)-2-hydroxy-3-oxobutyl phosphate + 5-amino-6-(D-ribitylamino)uracil = 6,7-dimethyl-8-(1-D-ribityl)lumazine + phosphate + 2 H2O + H(+)</text>
        <dbReference type="Rhea" id="RHEA:26152"/>
        <dbReference type="ChEBI" id="CHEBI:15377"/>
        <dbReference type="ChEBI" id="CHEBI:15378"/>
        <dbReference type="ChEBI" id="CHEBI:15934"/>
        <dbReference type="ChEBI" id="CHEBI:43474"/>
        <dbReference type="ChEBI" id="CHEBI:58201"/>
        <dbReference type="ChEBI" id="CHEBI:58830"/>
        <dbReference type="EC" id="2.5.1.78"/>
    </reaction>
</comment>
<dbReference type="InterPro" id="IPR034964">
    <property type="entry name" value="LS"/>
</dbReference>
<dbReference type="Pfam" id="PF00885">
    <property type="entry name" value="DMRL_synthase"/>
    <property type="match status" value="1"/>
</dbReference>
<name>A0A380C2A0_SPHSI</name>
<dbReference type="Gene3D" id="3.40.50.960">
    <property type="entry name" value="Lumazine/riboflavin synthase"/>
    <property type="match status" value="1"/>
</dbReference>
<feature type="binding site" evidence="7">
    <location>
        <begin position="89"/>
        <end position="91"/>
    </location>
    <ligand>
        <name>5-amino-6-(D-ribitylamino)uracil</name>
        <dbReference type="ChEBI" id="CHEBI:15934"/>
    </ligand>
</feature>
<accession>A0A380C2A0</accession>
<evidence type="ECO:0000256" key="3">
    <source>
        <dbReference type="ARBA" id="ARBA00012664"/>
    </source>
</evidence>
<gene>
    <name evidence="7 8" type="primary">ribH</name>
    <name evidence="8" type="ORF">NCTC11388_02096</name>
</gene>
<feature type="binding site" evidence="7">
    <location>
        <position position="122"/>
    </location>
    <ligand>
        <name>5-amino-6-(D-ribitylamino)uracil</name>
        <dbReference type="ChEBI" id="CHEBI:15934"/>
    </ligand>
</feature>
<dbReference type="CDD" id="cd09209">
    <property type="entry name" value="Lumazine_synthase-I"/>
    <property type="match status" value="1"/>
</dbReference>
<dbReference type="RefSeq" id="WP_115170060.1">
    <property type="nucleotide sequence ID" value="NZ_UGYW01000002.1"/>
</dbReference>
<dbReference type="Proteomes" id="UP000254893">
    <property type="component" value="Unassembled WGS sequence"/>
</dbReference>
<feature type="active site" description="Proton donor" evidence="7">
    <location>
        <position position="97"/>
    </location>
</feature>
<evidence type="ECO:0000313" key="8">
    <source>
        <dbReference type="EMBL" id="SUJ10931.1"/>
    </source>
</evidence>
<evidence type="ECO:0000256" key="1">
    <source>
        <dbReference type="ARBA" id="ARBA00004917"/>
    </source>
</evidence>
<evidence type="ECO:0000256" key="7">
    <source>
        <dbReference type="HAMAP-Rule" id="MF_00178"/>
    </source>
</evidence>
<dbReference type="InterPro" id="IPR002180">
    <property type="entry name" value="LS/RS"/>
</dbReference>
<evidence type="ECO:0000256" key="6">
    <source>
        <dbReference type="ARBA" id="ARBA00048785"/>
    </source>
</evidence>
<evidence type="ECO:0000256" key="5">
    <source>
        <dbReference type="ARBA" id="ARBA00022679"/>
    </source>
</evidence>
<dbReference type="NCBIfam" id="TIGR00114">
    <property type="entry name" value="lumazine-synth"/>
    <property type="match status" value="1"/>
</dbReference>
<dbReference type="PANTHER" id="PTHR21058:SF0">
    <property type="entry name" value="6,7-DIMETHYL-8-RIBITYLLUMAZINE SYNTHASE"/>
    <property type="match status" value="1"/>
</dbReference>
<dbReference type="AlphaFoldDB" id="A0A380C2A0"/>
<comment type="pathway">
    <text evidence="1 7">Cofactor biosynthesis; riboflavin biosynthesis; riboflavin from 2-hydroxy-3-oxobutyl phosphate and 5-amino-6-(D-ribitylamino)uracil: step 1/2.</text>
</comment>
<dbReference type="HAMAP" id="MF_00178">
    <property type="entry name" value="Lumazine_synth"/>
    <property type="match status" value="1"/>
</dbReference>
<keyword evidence="4 7" id="KW-0686">Riboflavin biosynthesis</keyword>
<keyword evidence="5 7" id="KW-0808">Transferase</keyword>
<proteinExistence type="inferred from homology"/>
<evidence type="ECO:0000313" key="9">
    <source>
        <dbReference type="Proteomes" id="UP000254893"/>
    </source>
</evidence>
<dbReference type="SUPFAM" id="SSF52121">
    <property type="entry name" value="Lumazine synthase"/>
    <property type="match status" value="1"/>
</dbReference>
<dbReference type="EMBL" id="UGYW01000002">
    <property type="protein sequence ID" value="SUJ10931.1"/>
    <property type="molecule type" value="Genomic_DNA"/>
</dbReference>
<dbReference type="GO" id="GO:0005829">
    <property type="term" value="C:cytosol"/>
    <property type="evidence" value="ECO:0007669"/>
    <property type="project" value="TreeGrafter"/>
</dbReference>